<dbReference type="AlphaFoldDB" id="A0A5P2BHD3"/>
<dbReference type="Gene3D" id="3.40.710.10">
    <property type="entry name" value="DD-peptidase/beta-lactamase superfamily"/>
    <property type="match status" value="1"/>
</dbReference>
<keyword evidence="3" id="KW-1185">Reference proteome</keyword>
<dbReference type="SUPFAM" id="SSF56601">
    <property type="entry name" value="beta-lactamase/transpeptidase-like"/>
    <property type="match status" value="1"/>
</dbReference>
<dbReference type="Proteomes" id="UP000323046">
    <property type="component" value="Chromosome"/>
</dbReference>
<evidence type="ECO:0000256" key="1">
    <source>
        <dbReference type="SAM" id="MobiDB-lite"/>
    </source>
</evidence>
<feature type="region of interest" description="Disordered" evidence="1">
    <location>
        <begin position="1"/>
        <end position="34"/>
    </location>
</feature>
<accession>A0A5P2BHD3</accession>
<dbReference type="InterPro" id="IPR012338">
    <property type="entry name" value="Beta-lactam/transpept-like"/>
</dbReference>
<sequence>MLPEHGRNGRTGRLEPASATPPECATRRSRPGHGSTVADLDHFFRELIDGRVVDRKSLAQMQRTGPVRVLDGGRNARLRVRPDADRGSGAAACTGGHEGTVRGAGTTSRTSADGRRQMTLAVNLVRWNKPDASGKPQPRAIDGALAALHQPALG</sequence>
<gene>
    <name evidence="2" type="ORF">DEJ47_28065</name>
</gene>
<evidence type="ECO:0000313" key="3">
    <source>
        <dbReference type="Proteomes" id="UP000323046"/>
    </source>
</evidence>
<feature type="region of interest" description="Disordered" evidence="1">
    <location>
        <begin position="84"/>
        <end position="113"/>
    </location>
</feature>
<dbReference type="RefSeq" id="WP_362640394.1">
    <property type="nucleotide sequence ID" value="NZ_JBEYTA010000011.1"/>
</dbReference>
<reference evidence="2 3" key="1">
    <citation type="submission" date="2018-05" db="EMBL/GenBank/DDBJ databases">
        <title>Streptomyces venezuelae.</title>
        <authorList>
            <person name="Kim W."/>
            <person name="Lee N."/>
            <person name="Cho B.-K."/>
        </authorList>
    </citation>
    <scope>NUCLEOTIDE SEQUENCE [LARGE SCALE GENOMIC DNA]</scope>
    <source>
        <strain evidence="2 3">ATCC 14583</strain>
    </source>
</reference>
<dbReference type="EMBL" id="CP029193">
    <property type="protein sequence ID" value="QES29786.1"/>
    <property type="molecule type" value="Genomic_DNA"/>
</dbReference>
<proteinExistence type="predicted"/>
<organism evidence="2 3">
    <name type="scientific">Streptomyces venezuelae</name>
    <dbReference type="NCBI Taxonomy" id="54571"/>
    <lineage>
        <taxon>Bacteria</taxon>
        <taxon>Bacillati</taxon>
        <taxon>Actinomycetota</taxon>
        <taxon>Actinomycetes</taxon>
        <taxon>Kitasatosporales</taxon>
        <taxon>Streptomycetaceae</taxon>
        <taxon>Streptomyces</taxon>
    </lineage>
</organism>
<protein>
    <submittedName>
        <fullName evidence="2">Uncharacterized protein</fullName>
    </submittedName>
</protein>
<name>A0A5P2BHD3_STRVZ</name>
<evidence type="ECO:0000313" key="2">
    <source>
        <dbReference type="EMBL" id="QES29786.1"/>
    </source>
</evidence>